<dbReference type="AlphaFoldDB" id="A0A2N0VIV6"/>
<feature type="transmembrane region" description="Helical" evidence="1">
    <location>
        <begin position="100"/>
        <end position="122"/>
    </location>
</feature>
<evidence type="ECO:0000256" key="1">
    <source>
        <dbReference type="SAM" id="Phobius"/>
    </source>
</evidence>
<dbReference type="InterPro" id="IPR006860">
    <property type="entry name" value="FecR"/>
</dbReference>
<keyword evidence="1" id="KW-0812">Transmembrane</keyword>
<organism evidence="4 5">
    <name type="scientific">Rhodohalobacter barkolensis</name>
    <dbReference type="NCBI Taxonomy" id="2053187"/>
    <lineage>
        <taxon>Bacteria</taxon>
        <taxon>Pseudomonadati</taxon>
        <taxon>Balneolota</taxon>
        <taxon>Balneolia</taxon>
        <taxon>Balneolales</taxon>
        <taxon>Balneolaceae</taxon>
        <taxon>Rhodohalobacter</taxon>
    </lineage>
</organism>
<dbReference type="InterPro" id="IPR012373">
    <property type="entry name" value="Ferrdict_sens_TM"/>
</dbReference>
<protein>
    <recommendedName>
        <fullName evidence="6">FecR protein domain-containing protein</fullName>
    </recommendedName>
</protein>
<evidence type="ECO:0000259" key="3">
    <source>
        <dbReference type="Pfam" id="PF16344"/>
    </source>
</evidence>
<feature type="domain" description="FecR protein" evidence="2">
    <location>
        <begin position="139"/>
        <end position="234"/>
    </location>
</feature>
<dbReference type="InterPro" id="IPR032508">
    <property type="entry name" value="FecR_C"/>
</dbReference>
<dbReference type="Proteomes" id="UP000233398">
    <property type="component" value="Unassembled WGS sequence"/>
</dbReference>
<gene>
    <name evidence="4" type="ORF">CWD77_00905</name>
</gene>
<keyword evidence="1" id="KW-0472">Membrane</keyword>
<evidence type="ECO:0000259" key="2">
    <source>
        <dbReference type="Pfam" id="PF04773"/>
    </source>
</evidence>
<dbReference type="GO" id="GO:0016989">
    <property type="term" value="F:sigma factor antagonist activity"/>
    <property type="evidence" value="ECO:0007669"/>
    <property type="project" value="TreeGrafter"/>
</dbReference>
<dbReference type="Pfam" id="PF16344">
    <property type="entry name" value="FecR_C"/>
    <property type="match status" value="1"/>
</dbReference>
<reference evidence="4 5" key="1">
    <citation type="submission" date="2017-11" db="EMBL/GenBank/DDBJ databases">
        <title>Rhodohalobacter 15182 sp. nov., isolated from a salt lake.</title>
        <authorList>
            <person name="Han S."/>
        </authorList>
    </citation>
    <scope>NUCLEOTIDE SEQUENCE [LARGE SCALE GENOMIC DNA]</scope>
    <source>
        <strain evidence="4 5">15182</strain>
    </source>
</reference>
<keyword evidence="5" id="KW-1185">Reference proteome</keyword>
<dbReference type="PANTHER" id="PTHR30273:SF2">
    <property type="entry name" value="PROTEIN FECR"/>
    <property type="match status" value="1"/>
</dbReference>
<dbReference type="RefSeq" id="WP_101071325.1">
    <property type="nucleotide sequence ID" value="NZ_PISP01000001.1"/>
</dbReference>
<dbReference type="Pfam" id="PF04773">
    <property type="entry name" value="FecR"/>
    <property type="match status" value="1"/>
</dbReference>
<evidence type="ECO:0008006" key="6">
    <source>
        <dbReference type="Google" id="ProtNLM"/>
    </source>
</evidence>
<accession>A0A2N0VIV6</accession>
<dbReference type="PANTHER" id="PTHR30273">
    <property type="entry name" value="PERIPLASMIC SIGNAL SENSOR AND SIGMA FACTOR ACTIVATOR FECR-RELATED"/>
    <property type="match status" value="1"/>
</dbReference>
<evidence type="ECO:0000313" key="4">
    <source>
        <dbReference type="EMBL" id="PKD44068.1"/>
    </source>
</evidence>
<name>A0A2N0VIV6_9BACT</name>
<dbReference type="OrthoDB" id="1452822at2"/>
<dbReference type="EMBL" id="PISP01000001">
    <property type="protein sequence ID" value="PKD44068.1"/>
    <property type="molecule type" value="Genomic_DNA"/>
</dbReference>
<dbReference type="PIRSF" id="PIRSF018266">
    <property type="entry name" value="FecR"/>
    <property type="match status" value="1"/>
</dbReference>
<dbReference type="Gene3D" id="2.60.120.1440">
    <property type="match status" value="1"/>
</dbReference>
<comment type="caution">
    <text evidence="4">The sequence shown here is derived from an EMBL/GenBank/DDBJ whole genome shotgun (WGS) entry which is preliminary data.</text>
</comment>
<evidence type="ECO:0000313" key="5">
    <source>
        <dbReference type="Proteomes" id="UP000233398"/>
    </source>
</evidence>
<proteinExistence type="predicted"/>
<sequence>MVNKDEIWPVIVRYLDNTMDNYDSKRLEDWLSESNENSKILHSVSQIWKASEDKSQDIIIQELNLEEDWKSISDHINTSDEEQKKARILKFKRLRKRQQFVSRFMKVAILVLVAVASGLLTLQYAPAPQEKDYDPVFNEIRTSAGERARVDLGDGSKVTLNSASKLIMPETFSQKTREVELQGQAFFDIESDRNRPFLIHTQTGVIEVVGTSFDVRSYSEDDLIEVVVREGTVEISQQDEPDQKLIVNEGYKGSIVVSENRLNLKWVDDLDSYFGWMEGRIVFREDPLYSVFRQIERIYDVEISYMGTDDSILEKEFSADLKTRSVREVMDVLKMTMDIEFEIEDDRVIIL</sequence>
<feature type="domain" description="Protein FecR C-terminal" evidence="3">
    <location>
        <begin position="280"/>
        <end position="350"/>
    </location>
</feature>
<keyword evidence="1" id="KW-1133">Transmembrane helix</keyword>
<dbReference type="Gene3D" id="3.55.50.30">
    <property type="match status" value="1"/>
</dbReference>